<dbReference type="Gene3D" id="3.40.50.1460">
    <property type="match status" value="1"/>
</dbReference>
<dbReference type="InterPro" id="IPR011600">
    <property type="entry name" value="Pept_C14_caspase"/>
</dbReference>
<dbReference type="RefSeq" id="WP_093391197.1">
    <property type="nucleotide sequence ID" value="NZ_FOTW01000048.1"/>
</dbReference>
<name>A0A1I4URC1_9BURK</name>
<dbReference type="OrthoDB" id="9816280at2"/>
<evidence type="ECO:0000259" key="1">
    <source>
        <dbReference type="Pfam" id="PF00656"/>
    </source>
</evidence>
<evidence type="ECO:0000313" key="3">
    <source>
        <dbReference type="Proteomes" id="UP000199470"/>
    </source>
</evidence>
<dbReference type="Pfam" id="PF00656">
    <property type="entry name" value="Peptidase_C14"/>
    <property type="match status" value="1"/>
</dbReference>
<keyword evidence="3" id="KW-1185">Reference proteome</keyword>
<reference evidence="2 3" key="1">
    <citation type="submission" date="2016-10" db="EMBL/GenBank/DDBJ databases">
        <authorList>
            <person name="de Groot N.N."/>
        </authorList>
    </citation>
    <scope>NUCLEOTIDE SEQUENCE [LARGE SCALE GENOMIC DNA]</scope>
    <source>
        <strain evidence="2 3">ATCC 43154</strain>
    </source>
</reference>
<evidence type="ECO:0000313" key="2">
    <source>
        <dbReference type="EMBL" id="SFM91534.1"/>
    </source>
</evidence>
<dbReference type="InterPro" id="IPR029030">
    <property type="entry name" value="Caspase-like_dom_sf"/>
</dbReference>
<dbReference type="EMBL" id="FOTW01000048">
    <property type="protein sequence ID" value="SFM91534.1"/>
    <property type="molecule type" value="Genomic_DNA"/>
</dbReference>
<dbReference type="GO" id="GO:0006508">
    <property type="term" value="P:proteolysis"/>
    <property type="evidence" value="ECO:0007669"/>
    <property type="project" value="InterPro"/>
</dbReference>
<protein>
    <submittedName>
        <fullName evidence="2">Caspase domain-containing protein</fullName>
    </submittedName>
</protein>
<feature type="domain" description="Peptidase C14 caspase" evidence="1">
    <location>
        <begin position="8"/>
        <end position="250"/>
    </location>
</feature>
<dbReference type="SUPFAM" id="SSF52129">
    <property type="entry name" value="Caspase-like"/>
    <property type="match status" value="1"/>
</dbReference>
<gene>
    <name evidence="2" type="ORF">SAMN02982985_05769</name>
</gene>
<dbReference type="STRING" id="758825.SAMN02982985_05769"/>
<dbReference type="AlphaFoldDB" id="A0A1I4URC1"/>
<proteinExistence type="predicted"/>
<accession>A0A1I4URC1</accession>
<organism evidence="2 3">
    <name type="scientific">Rugamonas rubra</name>
    <dbReference type="NCBI Taxonomy" id="758825"/>
    <lineage>
        <taxon>Bacteria</taxon>
        <taxon>Pseudomonadati</taxon>
        <taxon>Pseudomonadota</taxon>
        <taxon>Betaproteobacteria</taxon>
        <taxon>Burkholderiales</taxon>
        <taxon>Oxalobacteraceae</taxon>
        <taxon>Telluria group</taxon>
        <taxon>Rugamonas</taxon>
    </lineage>
</organism>
<dbReference type="GO" id="GO:0004197">
    <property type="term" value="F:cysteine-type endopeptidase activity"/>
    <property type="evidence" value="ECO:0007669"/>
    <property type="project" value="InterPro"/>
</dbReference>
<sequence length="337" mass="36151">MPANLNDFALVVGINDYPSFRSLTGAIRDATDFASWLKDQNTGGGLPDANCAVVLSTPDSGRPAHEQIDEALEGIFNAVAVEGGRRFYFYFSGHGIATDQTKNHLCLAKWSEKWRKNALDVQDYLNTVAATGKFEEIIFLLDCCRVRVLGAGGLVCNLALPRPNNAPDTRIFMANATEVFTAAFEAEVAGSAQSDNRGHFTQALIEGLQGAAAGPGGGVSAADLKNYLETNVPRIAAERKHAQTPEVTNGLLRATRFGSAQPNAIAGWPVTITFSAARAADILLEDSQTDEVRRGPTSTGPWELHLNAGLHLLTDLGSNEEKSFRVKAGMGVHHVQF</sequence>
<dbReference type="Proteomes" id="UP000199470">
    <property type="component" value="Unassembled WGS sequence"/>
</dbReference>